<evidence type="ECO:0000313" key="2">
    <source>
        <dbReference type="Proteomes" id="UP000274358"/>
    </source>
</evidence>
<accession>A0A3S0SCR1</accession>
<reference evidence="1 2" key="1">
    <citation type="submission" date="2018-12" db="EMBL/GenBank/DDBJ databases">
        <title>Dyella dinghuensis sp. nov. DHOA06 and Dyella choica sp. nov. 4M-K27, isolated from forest soil.</title>
        <authorList>
            <person name="Qiu L.-H."/>
            <person name="Gao Z.-H."/>
        </authorList>
    </citation>
    <scope>NUCLEOTIDE SEQUENCE [LARGE SCALE GENOMIC DNA]</scope>
    <source>
        <strain evidence="1 2">4M-K27</strain>
    </source>
</reference>
<dbReference type="EMBL" id="RYYV01000001">
    <property type="protein sequence ID" value="RUL79927.1"/>
    <property type="molecule type" value="Genomic_DNA"/>
</dbReference>
<organism evidence="1 2">
    <name type="scientific">Dyella choica</name>
    <dbReference type="NCBI Taxonomy" id="1927959"/>
    <lineage>
        <taxon>Bacteria</taxon>
        <taxon>Pseudomonadati</taxon>
        <taxon>Pseudomonadota</taxon>
        <taxon>Gammaproteobacteria</taxon>
        <taxon>Lysobacterales</taxon>
        <taxon>Rhodanobacteraceae</taxon>
        <taxon>Dyella</taxon>
    </lineage>
</organism>
<sequence>MAYRIFFSWQSDTPNAIGRSFIQACIEQAIKAIKADASIDLADRDITVDRDTRGVPGSPPIMETIFRKIDEAAVFVADFSYVAHRIDGSRTPNPNVCIEHGYALKSLGWRRVLAVMNTCMGDPGQHELPFDIRHTRRPMLFSCADGANRETREEAKDALTRQLITALKAVFDDETARTEMGDKSGEEFRIRQAAAEAAINELSFDAGRGGVPKIVTRPRLILRLVPFAATLNQRLSPQLVSDVLDRFSSHFDAPVEGDCDAKQWWRCARPHQRRPAQNPETSWLVRIARPGYFEFQINIGQRIDDDRDILVDGLSLESTVVGMLENLATCAVELGLGGAALVSVTLDGVEDVRLMRGHSAIKKRISEPYVVPPAARLVDLSNPMASLLHEQLDIFWQASGWSDGSPSFENGSWAGYLNRHSED</sequence>
<evidence type="ECO:0008006" key="3">
    <source>
        <dbReference type="Google" id="ProtNLM"/>
    </source>
</evidence>
<name>A0A3S0SCR1_9GAMM</name>
<dbReference type="Proteomes" id="UP000274358">
    <property type="component" value="Unassembled WGS sequence"/>
</dbReference>
<evidence type="ECO:0000313" key="1">
    <source>
        <dbReference type="EMBL" id="RUL79927.1"/>
    </source>
</evidence>
<dbReference type="OrthoDB" id="5180013at2"/>
<keyword evidence="2" id="KW-1185">Reference proteome</keyword>
<comment type="caution">
    <text evidence="1">The sequence shown here is derived from an EMBL/GenBank/DDBJ whole genome shotgun (WGS) entry which is preliminary data.</text>
</comment>
<dbReference type="AlphaFoldDB" id="A0A3S0SCR1"/>
<proteinExistence type="predicted"/>
<dbReference type="RefSeq" id="WP_126682978.1">
    <property type="nucleotide sequence ID" value="NZ_RYYV01000001.1"/>
</dbReference>
<protein>
    <recommendedName>
        <fullName evidence="3">CD-NTase-associated protein 12/Pycsar effector protein TIR domain-containing protein</fullName>
    </recommendedName>
</protein>
<gene>
    <name evidence="1" type="ORF">EKH80_01680</name>
</gene>